<reference evidence="11" key="1">
    <citation type="submission" date="2015-02" db="EMBL/GenBank/DDBJ databases">
        <title>Description and complete genome sequence of the first cultured representative of the subdivision 5 of the Verrucomicrobia phylum.</title>
        <authorList>
            <person name="Spring S."/>
            <person name="Bunk B."/>
            <person name="Sproer C."/>
            <person name="Klenk H.-P."/>
        </authorList>
    </citation>
    <scope>NUCLEOTIDE SEQUENCE [LARGE SCALE GENOMIC DNA]</scope>
    <source>
        <strain evidence="11">L21-Fru-AB</strain>
    </source>
</reference>
<evidence type="ECO:0000256" key="6">
    <source>
        <dbReference type="ARBA" id="ARBA00023136"/>
    </source>
</evidence>
<accession>A0A0G3EH30</accession>
<dbReference type="Gene3D" id="2.30.30.60">
    <property type="match status" value="1"/>
</dbReference>
<dbReference type="RefSeq" id="WP_052881481.1">
    <property type="nucleotide sequence ID" value="NZ_CP010904.1"/>
</dbReference>
<keyword evidence="4 7" id="KW-0812">Transmembrane</keyword>
<dbReference type="InterPro" id="IPR010920">
    <property type="entry name" value="LSM_dom_sf"/>
</dbReference>
<dbReference type="SUPFAM" id="SSF82689">
    <property type="entry name" value="Mechanosensitive channel protein MscS (YggB), C-terminal domain"/>
    <property type="match status" value="1"/>
</dbReference>
<dbReference type="Pfam" id="PF00924">
    <property type="entry name" value="MS_channel_2nd"/>
    <property type="match status" value="1"/>
</dbReference>
<comment type="similarity">
    <text evidence="2">Belongs to the MscS (TC 1.A.23) family.</text>
</comment>
<evidence type="ECO:0000256" key="3">
    <source>
        <dbReference type="ARBA" id="ARBA00022475"/>
    </source>
</evidence>
<keyword evidence="11" id="KW-1185">Reference proteome</keyword>
<name>A0A0G3EH30_9BACT</name>
<dbReference type="AlphaFoldDB" id="A0A0G3EH30"/>
<keyword evidence="3" id="KW-1003">Cell membrane</keyword>
<evidence type="ECO:0000313" key="10">
    <source>
        <dbReference type="EMBL" id="AKJ64115.1"/>
    </source>
</evidence>
<evidence type="ECO:0000313" key="11">
    <source>
        <dbReference type="Proteomes" id="UP000035268"/>
    </source>
</evidence>
<evidence type="ECO:0000256" key="7">
    <source>
        <dbReference type="SAM" id="Phobius"/>
    </source>
</evidence>
<evidence type="ECO:0000256" key="2">
    <source>
        <dbReference type="ARBA" id="ARBA00008017"/>
    </source>
</evidence>
<dbReference type="PANTHER" id="PTHR30221">
    <property type="entry name" value="SMALL-CONDUCTANCE MECHANOSENSITIVE CHANNEL"/>
    <property type="match status" value="1"/>
</dbReference>
<dbReference type="STRING" id="1307763.L21SP4_00852"/>
<dbReference type="InterPro" id="IPR049278">
    <property type="entry name" value="MS_channel_C"/>
</dbReference>
<sequence>MEAWQEFQVAGNEWWRIAALFGCVLGGLLIGALVRWWLQRVSSGSRLRSRRIMRTVVFAVARPAMFFFFVTGLQAGLRFLRLSEGVQGLANDTVRVLFTISVAYLLYALVDVLEQVLKRAADGTKTRLDDMMVPMVRKSARVTVVVLALVQIAQILSDKPITSILAGLGVGGLAVALAAQDTLKNFFGSLLIFADKPFEMGDRVKFSGYDGPIEEVGFRSTRIRTLEGHLVTIPNAQLANAPIENIGKRPHIRRVMKIGVTYDTPPEKVDRALEIVGEVLDRHEGMDPSLPPRIYFDDFGAFSLDIIVFYWYHPADYWKYKTFSGEVNRELLRRFNEEGIEFAFPTQTLYLAGDENRPLGVDTGPGG</sequence>
<feature type="transmembrane region" description="Helical" evidence="7">
    <location>
        <begin position="161"/>
        <end position="179"/>
    </location>
</feature>
<dbReference type="Gene3D" id="1.10.287.1260">
    <property type="match status" value="1"/>
</dbReference>
<protein>
    <submittedName>
        <fullName evidence="10">MscS family inner membrane protein YnaI</fullName>
    </submittedName>
</protein>
<dbReference type="InterPro" id="IPR006685">
    <property type="entry name" value="MscS_channel_2nd"/>
</dbReference>
<dbReference type="GO" id="GO:0005886">
    <property type="term" value="C:plasma membrane"/>
    <property type="evidence" value="ECO:0007669"/>
    <property type="project" value="UniProtKB-SubCell"/>
</dbReference>
<dbReference type="KEGG" id="vbl:L21SP4_00852"/>
<feature type="domain" description="Mechanosensitive ion channel MscS" evidence="8">
    <location>
        <begin position="181"/>
        <end position="246"/>
    </location>
</feature>
<dbReference type="Pfam" id="PF21082">
    <property type="entry name" value="MS_channel_3rd"/>
    <property type="match status" value="1"/>
</dbReference>
<evidence type="ECO:0000256" key="5">
    <source>
        <dbReference type="ARBA" id="ARBA00022989"/>
    </source>
</evidence>
<keyword evidence="6 7" id="KW-0472">Membrane</keyword>
<dbReference type="Proteomes" id="UP000035268">
    <property type="component" value="Chromosome"/>
</dbReference>
<dbReference type="Gene3D" id="3.30.70.100">
    <property type="match status" value="1"/>
</dbReference>
<evidence type="ECO:0000259" key="8">
    <source>
        <dbReference type="Pfam" id="PF00924"/>
    </source>
</evidence>
<evidence type="ECO:0000256" key="1">
    <source>
        <dbReference type="ARBA" id="ARBA00004651"/>
    </source>
</evidence>
<organism evidence="10 11">
    <name type="scientific">Kiritimatiella glycovorans</name>
    <dbReference type="NCBI Taxonomy" id="1307763"/>
    <lineage>
        <taxon>Bacteria</taxon>
        <taxon>Pseudomonadati</taxon>
        <taxon>Kiritimatiellota</taxon>
        <taxon>Kiritimatiellia</taxon>
        <taxon>Kiritimatiellales</taxon>
        <taxon>Kiritimatiellaceae</taxon>
        <taxon>Kiritimatiella</taxon>
    </lineage>
</organism>
<dbReference type="EMBL" id="CP010904">
    <property type="protein sequence ID" value="AKJ64115.1"/>
    <property type="molecule type" value="Genomic_DNA"/>
</dbReference>
<dbReference type="InterPro" id="IPR011014">
    <property type="entry name" value="MscS_channel_TM-2"/>
</dbReference>
<evidence type="ECO:0000256" key="4">
    <source>
        <dbReference type="ARBA" id="ARBA00022692"/>
    </source>
</evidence>
<evidence type="ECO:0000259" key="9">
    <source>
        <dbReference type="Pfam" id="PF21082"/>
    </source>
</evidence>
<gene>
    <name evidence="10" type="primary">ynaI_1</name>
    <name evidence="10" type="ORF">L21SP4_00852</name>
</gene>
<feature type="transmembrane region" description="Helical" evidence="7">
    <location>
        <begin position="55"/>
        <end position="76"/>
    </location>
</feature>
<dbReference type="InterPro" id="IPR023408">
    <property type="entry name" value="MscS_beta-dom_sf"/>
</dbReference>
<dbReference type="OrthoDB" id="9809206at2"/>
<dbReference type="InterPro" id="IPR011066">
    <property type="entry name" value="MscS_channel_C_sf"/>
</dbReference>
<dbReference type="InterPro" id="IPR045275">
    <property type="entry name" value="MscS_archaea/bacteria_type"/>
</dbReference>
<reference evidence="10 11" key="2">
    <citation type="journal article" date="2016" name="ISME J.">
        <title>Characterization of the first cultured representative of Verrucomicrobia subdivision 5 indicates the proposal of a novel phylum.</title>
        <authorList>
            <person name="Spring S."/>
            <person name="Bunk B."/>
            <person name="Sproer C."/>
            <person name="Schumann P."/>
            <person name="Rohde M."/>
            <person name="Tindall B.J."/>
            <person name="Klenk H.P."/>
        </authorList>
    </citation>
    <scope>NUCLEOTIDE SEQUENCE [LARGE SCALE GENOMIC DNA]</scope>
    <source>
        <strain evidence="10 11">L21-Fru-AB</strain>
    </source>
</reference>
<dbReference type="SUPFAM" id="SSF82861">
    <property type="entry name" value="Mechanosensitive channel protein MscS (YggB), transmembrane region"/>
    <property type="match status" value="1"/>
</dbReference>
<keyword evidence="5 7" id="KW-1133">Transmembrane helix</keyword>
<dbReference type="SUPFAM" id="SSF50182">
    <property type="entry name" value="Sm-like ribonucleoproteins"/>
    <property type="match status" value="1"/>
</dbReference>
<comment type="subcellular location">
    <subcellularLocation>
        <location evidence="1">Cell membrane</location>
        <topology evidence="1">Multi-pass membrane protein</topology>
    </subcellularLocation>
</comment>
<proteinExistence type="inferred from homology"/>
<feature type="transmembrane region" description="Helical" evidence="7">
    <location>
        <begin position="14"/>
        <end position="34"/>
    </location>
</feature>
<feature type="domain" description="Mechanosensitive ion channel MscS C-terminal" evidence="9">
    <location>
        <begin position="256"/>
        <end position="342"/>
    </location>
</feature>
<dbReference type="GO" id="GO:0008381">
    <property type="term" value="F:mechanosensitive monoatomic ion channel activity"/>
    <property type="evidence" value="ECO:0007669"/>
    <property type="project" value="InterPro"/>
</dbReference>
<feature type="transmembrane region" description="Helical" evidence="7">
    <location>
        <begin position="96"/>
        <end position="117"/>
    </location>
</feature>
<dbReference type="PATRIC" id="fig|1609981.3.peg.889"/>
<dbReference type="PANTHER" id="PTHR30221:SF1">
    <property type="entry name" value="SMALL-CONDUCTANCE MECHANOSENSITIVE CHANNEL"/>
    <property type="match status" value="1"/>
</dbReference>